<dbReference type="EMBL" id="JBHTAG010000003">
    <property type="protein sequence ID" value="MFC7098025.1"/>
    <property type="molecule type" value="Genomic_DNA"/>
</dbReference>
<dbReference type="AlphaFoldDB" id="A0ABD5X0J3"/>
<keyword evidence="1" id="KW-1133">Transmembrane helix</keyword>
<organism evidence="3 4">
    <name type="scientific">Halobaculum marinum</name>
    <dbReference type="NCBI Taxonomy" id="3031996"/>
    <lineage>
        <taxon>Archaea</taxon>
        <taxon>Methanobacteriati</taxon>
        <taxon>Methanobacteriota</taxon>
        <taxon>Stenosarchaea group</taxon>
        <taxon>Halobacteria</taxon>
        <taxon>Halobacteriales</taxon>
        <taxon>Haloferacaceae</taxon>
        <taxon>Halobaculum</taxon>
    </lineage>
</organism>
<keyword evidence="1" id="KW-0472">Membrane</keyword>
<dbReference type="GeneID" id="79271055"/>
<comment type="caution">
    <text evidence="3">The sequence shown here is derived from an EMBL/GenBank/DDBJ whole genome shotgun (WGS) entry which is preliminary data.</text>
</comment>
<keyword evidence="4" id="KW-1185">Reference proteome</keyword>
<dbReference type="Proteomes" id="UP001596388">
    <property type="component" value="Unassembled WGS sequence"/>
</dbReference>
<dbReference type="InterPro" id="IPR055769">
    <property type="entry name" value="DUF7345"/>
</dbReference>
<evidence type="ECO:0000259" key="2">
    <source>
        <dbReference type="Pfam" id="PF24036"/>
    </source>
</evidence>
<accession>A0ABD5X0J3</accession>
<protein>
    <recommendedName>
        <fullName evidence="2">DUF7345 domain-containing protein</fullName>
    </recommendedName>
</protein>
<name>A0ABD5X0J3_9EURY</name>
<evidence type="ECO:0000256" key="1">
    <source>
        <dbReference type="SAM" id="Phobius"/>
    </source>
</evidence>
<dbReference type="Pfam" id="PF24036">
    <property type="entry name" value="DUF7345"/>
    <property type="match status" value="1"/>
</dbReference>
<feature type="transmembrane region" description="Helical" evidence="1">
    <location>
        <begin position="227"/>
        <end position="245"/>
    </location>
</feature>
<gene>
    <name evidence="3" type="ORF">ACFQKD_12000</name>
</gene>
<feature type="domain" description="DUF7345" evidence="2">
    <location>
        <begin position="51"/>
        <end position="172"/>
    </location>
</feature>
<keyword evidence="1" id="KW-0812">Transmembrane</keyword>
<dbReference type="RefSeq" id="WP_276237483.1">
    <property type="nucleotide sequence ID" value="NZ_CP119989.1"/>
</dbReference>
<sequence length="253" mass="25732">MVGTSRGSNRTVRLLLALTVAVAATTAVGPAAATETASTDLTTGATEAFVVNVTEQGDATVALRLTFDLSSDGERRAFEAVDDDRENVSRRFAERIDRVASQAGERTGRSMAVRNATVHVSTDDGGATGVVTIAATWTNLAVVEGDRLTVGAPFASGFEPDRAFVVRGPTGYTFDEANPTPDAVDGRAAAWSGGASLEGFSATFAPAASAADADGDSADGTATSAPTPLPGVLVTALAGAVLLAVRRRATNKD</sequence>
<evidence type="ECO:0000313" key="3">
    <source>
        <dbReference type="EMBL" id="MFC7098025.1"/>
    </source>
</evidence>
<reference evidence="3 4" key="1">
    <citation type="journal article" date="2019" name="Int. J. Syst. Evol. Microbiol.">
        <title>The Global Catalogue of Microorganisms (GCM) 10K type strain sequencing project: providing services to taxonomists for standard genome sequencing and annotation.</title>
        <authorList>
            <consortium name="The Broad Institute Genomics Platform"/>
            <consortium name="The Broad Institute Genome Sequencing Center for Infectious Disease"/>
            <person name="Wu L."/>
            <person name="Ma J."/>
        </authorList>
    </citation>
    <scope>NUCLEOTIDE SEQUENCE [LARGE SCALE GENOMIC DNA]</scope>
    <source>
        <strain evidence="3 4">DT55</strain>
    </source>
</reference>
<evidence type="ECO:0000313" key="4">
    <source>
        <dbReference type="Proteomes" id="UP001596388"/>
    </source>
</evidence>
<proteinExistence type="predicted"/>